<dbReference type="RefSeq" id="WP_345265696.1">
    <property type="nucleotide sequence ID" value="NZ_BAABHB010000002.1"/>
</dbReference>
<accession>A0ABP8K6R7</accession>
<protein>
    <submittedName>
        <fullName evidence="2">Uncharacterized protein</fullName>
    </submittedName>
</protein>
<feature type="chain" id="PRO_5046926472" evidence="1">
    <location>
        <begin position="23"/>
        <end position="415"/>
    </location>
</feature>
<evidence type="ECO:0000313" key="3">
    <source>
        <dbReference type="Proteomes" id="UP001500936"/>
    </source>
</evidence>
<evidence type="ECO:0000256" key="1">
    <source>
        <dbReference type="SAM" id="SignalP"/>
    </source>
</evidence>
<sequence length="415" mass="45216">MKKRFASLVLVILSTSLCQTFAQSVSLSKSIYQPGEQIIVNYAGFPGNSRDWISIAQVGMPEDKYLEWFYTGGNRNGTLTFGGRPYGNYEVRGYYNNEGIVRVRVPFRVGNADQNLSVKTAQPVYKPNEKIIVQYSGMPGNSRDWISIAQPGSADDKYLSWYYTDSKQSGTTEFTGLPEGSYEVRAYYNNEGVVRSRYSFTVSRTPVVNQPAGGKLCNRELSIFYAGVYGLGLAWARLGSDVIAPGTIADVQAVLGNAITGLNTIGCLDFNVNKISDYTRRLPGMSRAQAVNEIDALIKEILGSIQRSRISCSNGVSLASLYSIGIHLGASQGIANTFVCRMIPADWQQNLRNHLGLVRDGIAAYSSCIPGVSPSLVNAVDVSSPNAYIPFSTIVSIHIQVLWSVSLSSCCCSCP</sequence>
<proteinExistence type="predicted"/>
<dbReference type="EMBL" id="BAABHB010000002">
    <property type="protein sequence ID" value="GAA4401531.1"/>
    <property type="molecule type" value="Genomic_DNA"/>
</dbReference>
<comment type="caution">
    <text evidence="2">The sequence shown here is derived from an EMBL/GenBank/DDBJ whole genome shotgun (WGS) entry which is preliminary data.</text>
</comment>
<keyword evidence="3" id="KW-1185">Reference proteome</keyword>
<evidence type="ECO:0000313" key="2">
    <source>
        <dbReference type="EMBL" id="GAA4401531.1"/>
    </source>
</evidence>
<reference evidence="3" key="1">
    <citation type="journal article" date="2019" name="Int. J. Syst. Evol. Microbiol.">
        <title>The Global Catalogue of Microorganisms (GCM) 10K type strain sequencing project: providing services to taxonomists for standard genome sequencing and annotation.</title>
        <authorList>
            <consortium name="The Broad Institute Genomics Platform"/>
            <consortium name="The Broad Institute Genome Sequencing Center for Infectious Disease"/>
            <person name="Wu L."/>
            <person name="Ma J."/>
        </authorList>
    </citation>
    <scope>NUCLEOTIDE SEQUENCE [LARGE SCALE GENOMIC DNA]</scope>
    <source>
        <strain evidence="3">JCM 17925</strain>
    </source>
</reference>
<gene>
    <name evidence="2" type="ORF">GCM10023187_15790</name>
</gene>
<name>A0ABP8K6R7_9BACT</name>
<keyword evidence="1" id="KW-0732">Signal</keyword>
<organism evidence="2 3">
    <name type="scientific">Nibrella viscosa</name>
    <dbReference type="NCBI Taxonomy" id="1084524"/>
    <lineage>
        <taxon>Bacteria</taxon>
        <taxon>Pseudomonadati</taxon>
        <taxon>Bacteroidota</taxon>
        <taxon>Cytophagia</taxon>
        <taxon>Cytophagales</taxon>
        <taxon>Spirosomataceae</taxon>
        <taxon>Nibrella</taxon>
    </lineage>
</organism>
<dbReference type="Proteomes" id="UP001500936">
    <property type="component" value="Unassembled WGS sequence"/>
</dbReference>
<feature type="signal peptide" evidence="1">
    <location>
        <begin position="1"/>
        <end position="22"/>
    </location>
</feature>